<dbReference type="Proteomes" id="UP001549920">
    <property type="component" value="Unassembled WGS sequence"/>
</dbReference>
<dbReference type="Pfam" id="PF00135">
    <property type="entry name" value="COesterase"/>
    <property type="match status" value="1"/>
</dbReference>
<protein>
    <recommendedName>
        <fullName evidence="3">Carboxylesterase type B domain-containing protein</fullName>
    </recommendedName>
</protein>
<dbReference type="SUPFAM" id="SSF53474">
    <property type="entry name" value="alpha/beta-Hydrolases"/>
    <property type="match status" value="1"/>
</dbReference>
<keyword evidence="1" id="KW-0325">Glycoprotein</keyword>
<feature type="signal peptide" evidence="2">
    <location>
        <begin position="1"/>
        <end position="25"/>
    </location>
</feature>
<evidence type="ECO:0000259" key="3">
    <source>
        <dbReference type="Pfam" id="PF00135"/>
    </source>
</evidence>
<evidence type="ECO:0000313" key="5">
    <source>
        <dbReference type="Proteomes" id="UP001549920"/>
    </source>
</evidence>
<keyword evidence="5" id="KW-1185">Reference proteome</keyword>
<keyword evidence="2" id="KW-0732">Signal</keyword>
<evidence type="ECO:0000256" key="2">
    <source>
        <dbReference type="SAM" id="SignalP"/>
    </source>
</evidence>
<dbReference type="InterPro" id="IPR002018">
    <property type="entry name" value="CarbesteraseB"/>
</dbReference>
<dbReference type="PROSITE" id="PS00941">
    <property type="entry name" value="CARBOXYLESTERASE_B_2"/>
    <property type="match status" value="1"/>
</dbReference>
<evidence type="ECO:0000256" key="1">
    <source>
        <dbReference type="ARBA" id="ARBA00023180"/>
    </source>
</evidence>
<dbReference type="InterPro" id="IPR029058">
    <property type="entry name" value="AB_hydrolase_fold"/>
</dbReference>
<feature type="domain" description="Carboxylesterase type B" evidence="3">
    <location>
        <begin position="32"/>
        <end position="512"/>
    </location>
</feature>
<dbReference type="EMBL" id="JBEUOH010000019">
    <property type="protein sequence ID" value="KAL0870066.1"/>
    <property type="molecule type" value="Genomic_DNA"/>
</dbReference>
<dbReference type="InterPro" id="IPR019819">
    <property type="entry name" value="Carboxylesterase_B_CS"/>
</dbReference>
<reference evidence="4 5" key="1">
    <citation type="submission" date="2024-06" db="EMBL/GenBank/DDBJ databases">
        <title>A chromosome-level genome assembly of beet webworm, Loxostege sticticalis.</title>
        <authorList>
            <person name="Zhang Y."/>
        </authorList>
    </citation>
    <scope>NUCLEOTIDE SEQUENCE [LARGE SCALE GENOMIC DNA]</scope>
    <source>
        <strain evidence="4">AQ026</strain>
        <tissue evidence="4">Whole body</tissue>
    </source>
</reference>
<proteinExistence type="predicted"/>
<evidence type="ECO:0000313" key="4">
    <source>
        <dbReference type="EMBL" id="KAL0870066.1"/>
    </source>
</evidence>
<name>A0ABR3HI18_LOXSC</name>
<sequence length="579" mass="64042">MDAHAPKMLFTLLLSVCGLIAGVVAQKSIDYKVQTTEGTVAGAKAMDGDYIEFYGIPYAGSVSGENRFKAAPRPAKHNVEFKAVEMGIVCVQPSIHGQVGKEDCLTLNIFTRNFTTPKPVIVWLDGEEYLKSDTPRYSFKSLVQSDIVFVAVNYRLSIFGFLCLGVEEAPGNAGLKDVVQALKWIQENVAGFGGDPNNVMLLGHGSGAAMVDLLTMSSLTEGLIAKAVALSGSALSPWAIAQDPAGYAKALGEKLQYTDKSNAELATLLTNTPVDVLINEINQFSFTNNSVLFAPCVENTKLNGSFLEDDPLKLIQRGKYQKIPFIASYVNREGTMRVKEAVHSKWLKKMQDDFKAFLPANLDLKNETVRKNVSEEVRLFYYGDTKDISDTTPDNIHDYFSYQGDSLITVPVIRGVQERAKSGSQPWLLEFTYKDVNYDWPYPNIRLDGVKHGDILHYIFDLDSKHISEKPKKSLVERLVAFAKNGQPGDGTLWMPYTTNESYYLSISGHAGGTSENPSPTFAETMQLKPHDQYVNFWEKRLSKYYATTSQVSSARTLLASGLTLIMCILTLSASYTSF</sequence>
<dbReference type="InterPro" id="IPR050309">
    <property type="entry name" value="Type-B_Carboxylest/Lipase"/>
</dbReference>
<gene>
    <name evidence="4" type="ORF">ABMA27_006228</name>
</gene>
<accession>A0ABR3HI18</accession>
<dbReference type="PANTHER" id="PTHR11559">
    <property type="entry name" value="CARBOXYLESTERASE"/>
    <property type="match status" value="1"/>
</dbReference>
<dbReference type="Gene3D" id="3.40.50.1820">
    <property type="entry name" value="alpha/beta hydrolase"/>
    <property type="match status" value="1"/>
</dbReference>
<organism evidence="4 5">
    <name type="scientific">Loxostege sticticalis</name>
    <name type="common">Beet webworm moth</name>
    <dbReference type="NCBI Taxonomy" id="481309"/>
    <lineage>
        <taxon>Eukaryota</taxon>
        <taxon>Metazoa</taxon>
        <taxon>Ecdysozoa</taxon>
        <taxon>Arthropoda</taxon>
        <taxon>Hexapoda</taxon>
        <taxon>Insecta</taxon>
        <taxon>Pterygota</taxon>
        <taxon>Neoptera</taxon>
        <taxon>Endopterygota</taxon>
        <taxon>Lepidoptera</taxon>
        <taxon>Glossata</taxon>
        <taxon>Ditrysia</taxon>
        <taxon>Pyraloidea</taxon>
        <taxon>Crambidae</taxon>
        <taxon>Pyraustinae</taxon>
        <taxon>Loxostege</taxon>
    </lineage>
</organism>
<feature type="chain" id="PRO_5046738623" description="Carboxylesterase type B domain-containing protein" evidence="2">
    <location>
        <begin position="26"/>
        <end position="579"/>
    </location>
</feature>
<comment type="caution">
    <text evidence="4">The sequence shown here is derived from an EMBL/GenBank/DDBJ whole genome shotgun (WGS) entry which is preliminary data.</text>
</comment>